<keyword evidence="4 8" id="KW-0805">Transcription regulation</keyword>
<dbReference type="SUPFAM" id="SSF54277">
    <property type="entry name" value="CAD &amp; PB1 domains"/>
    <property type="match status" value="1"/>
</dbReference>
<evidence type="ECO:0000313" key="11">
    <source>
        <dbReference type="Proteomes" id="UP000824120"/>
    </source>
</evidence>
<dbReference type="PROSITE" id="PS51745">
    <property type="entry name" value="PB1"/>
    <property type="match status" value="1"/>
</dbReference>
<dbReference type="InterPro" id="IPR003311">
    <property type="entry name" value="AUX_IAA"/>
</dbReference>
<keyword evidence="5 8" id="KW-0804">Transcription</keyword>
<dbReference type="OrthoDB" id="10428409at2759"/>
<dbReference type="GO" id="GO:0005634">
    <property type="term" value="C:nucleus"/>
    <property type="evidence" value="ECO:0007669"/>
    <property type="project" value="UniProtKB-SubCell"/>
</dbReference>
<evidence type="ECO:0000256" key="3">
    <source>
        <dbReference type="ARBA" id="ARBA00022491"/>
    </source>
</evidence>
<evidence type="ECO:0000256" key="7">
    <source>
        <dbReference type="ARBA" id="ARBA00023294"/>
    </source>
</evidence>
<keyword evidence="6 8" id="KW-0539">Nucleus</keyword>
<keyword evidence="11" id="KW-1185">Reference proteome</keyword>
<dbReference type="PANTHER" id="PTHR31734">
    <property type="entry name" value="AUXIN-RESPONSIVE PROTEIN IAA17"/>
    <property type="match status" value="1"/>
</dbReference>
<evidence type="ECO:0000256" key="8">
    <source>
        <dbReference type="RuleBase" id="RU004549"/>
    </source>
</evidence>
<dbReference type="Proteomes" id="UP000824120">
    <property type="component" value="Chromosome 4"/>
</dbReference>
<comment type="subcellular location">
    <subcellularLocation>
        <location evidence="1 8">Nucleus</location>
    </subcellularLocation>
</comment>
<evidence type="ECO:0000256" key="4">
    <source>
        <dbReference type="ARBA" id="ARBA00023015"/>
    </source>
</evidence>
<protein>
    <recommendedName>
        <fullName evidence="8">Auxin-responsive protein</fullName>
    </recommendedName>
</protein>
<proteinExistence type="inferred from homology"/>
<evidence type="ECO:0000256" key="1">
    <source>
        <dbReference type="ARBA" id="ARBA00004123"/>
    </source>
</evidence>
<evidence type="ECO:0000259" key="9">
    <source>
        <dbReference type="PROSITE" id="PS51745"/>
    </source>
</evidence>
<sequence length="306" mass="33925">MERDLNLKATELRLGLPGREEEFDHQQIVSNSKNNERALSEYEDDESISHYEATTPHVTKVQIVGWPPVRSYRKNTLQITSKKTECYTQLLKAMEKMFKLNKGEFAPTYEDKDGDLMLVGDVPWDLVTAIVGRCGAAASPENHESREEGRGLTVFSSSLLRLIGVWNSSSELQLVFVSFEIDGGAVGLERGRLGLIVDCFQTISPEKEMGKGKGTNVGVSGGCLEIVSGRALWCWLSSPMRFWVSGGFGQWWVGIGMLSPLAANNKQKREGKKAWGFLGRVLCCRSFAGFCGGGDRKIVKSETLFQ</sequence>
<accession>A0A9J5ZJU8</accession>
<dbReference type="Pfam" id="PF02309">
    <property type="entry name" value="AUX_IAA"/>
    <property type="match status" value="2"/>
</dbReference>
<dbReference type="EMBL" id="JACXVP010000004">
    <property type="protein sequence ID" value="KAG5611678.1"/>
    <property type="molecule type" value="Genomic_DNA"/>
</dbReference>
<comment type="function">
    <text evidence="8">Aux/IAA proteins are short-lived transcriptional factors that function as repressors of early auxin response genes at low auxin concentrations.</text>
</comment>
<gene>
    <name evidence="10" type="ORF">H5410_022959</name>
</gene>
<comment type="subunit">
    <text evidence="8">Homodimers and heterodimers.</text>
</comment>
<reference evidence="10 11" key="1">
    <citation type="submission" date="2020-09" db="EMBL/GenBank/DDBJ databases">
        <title>De no assembly of potato wild relative species, Solanum commersonii.</title>
        <authorList>
            <person name="Cho K."/>
        </authorList>
    </citation>
    <scope>NUCLEOTIDE SEQUENCE [LARGE SCALE GENOMIC DNA]</scope>
    <source>
        <strain evidence="10">LZ3.2</strain>
        <tissue evidence="10">Leaf</tissue>
    </source>
</reference>
<organism evidence="10 11">
    <name type="scientific">Solanum commersonii</name>
    <name type="common">Commerson's wild potato</name>
    <name type="synonym">Commerson's nightshade</name>
    <dbReference type="NCBI Taxonomy" id="4109"/>
    <lineage>
        <taxon>Eukaryota</taxon>
        <taxon>Viridiplantae</taxon>
        <taxon>Streptophyta</taxon>
        <taxon>Embryophyta</taxon>
        <taxon>Tracheophyta</taxon>
        <taxon>Spermatophyta</taxon>
        <taxon>Magnoliopsida</taxon>
        <taxon>eudicotyledons</taxon>
        <taxon>Gunneridae</taxon>
        <taxon>Pentapetalae</taxon>
        <taxon>asterids</taxon>
        <taxon>lamiids</taxon>
        <taxon>Solanales</taxon>
        <taxon>Solanaceae</taxon>
        <taxon>Solanoideae</taxon>
        <taxon>Solaneae</taxon>
        <taxon>Solanum</taxon>
    </lineage>
</organism>
<dbReference type="GO" id="GO:0009734">
    <property type="term" value="P:auxin-activated signaling pathway"/>
    <property type="evidence" value="ECO:0007669"/>
    <property type="project" value="UniProtKB-UniRule"/>
</dbReference>
<dbReference type="PANTHER" id="PTHR31734:SF197">
    <property type="entry name" value="AUXIN-RESPONSIVE PROTEIN"/>
    <property type="match status" value="1"/>
</dbReference>
<keyword evidence="7 8" id="KW-0927">Auxin signaling pathway</keyword>
<dbReference type="GO" id="GO:0006355">
    <property type="term" value="P:regulation of DNA-templated transcription"/>
    <property type="evidence" value="ECO:0007669"/>
    <property type="project" value="InterPro"/>
</dbReference>
<evidence type="ECO:0000313" key="10">
    <source>
        <dbReference type="EMBL" id="KAG5611678.1"/>
    </source>
</evidence>
<comment type="caution">
    <text evidence="10">The sequence shown here is derived from an EMBL/GenBank/DDBJ whole genome shotgun (WGS) entry which is preliminary data.</text>
</comment>
<dbReference type="InterPro" id="IPR033389">
    <property type="entry name" value="AUX/IAA_dom"/>
</dbReference>
<dbReference type="Gene3D" id="3.10.20.90">
    <property type="entry name" value="Phosphatidylinositol 3-kinase Catalytic Subunit, Chain A, domain 1"/>
    <property type="match status" value="1"/>
</dbReference>
<dbReference type="AlphaFoldDB" id="A0A9J5ZJU8"/>
<evidence type="ECO:0000256" key="6">
    <source>
        <dbReference type="ARBA" id="ARBA00023242"/>
    </source>
</evidence>
<name>A0A9J5ZJU8_SOLCO</name>
<evidence type="ECO:0000256" key="2">
    <source>
        <dbReference type="ARBA" id="ARBA00006728"/>
    </source>
</evidence>
<keyword evidence="3 8" id="KW-0678">Repressor</keyword>
<feature type="domain" description="PB1" evidence="9">
    <location>
        <begin position="56"/>
        <end position="156"/>
    </location>
</feature>
<dbReference type="InterPro" id="IPR053793">
    <property type="entry name" value="PB1-like"/>
</dbReference>
<comment type="similarity">
    <text evidence="2 8">Belongs to the Aux/IAA family.</text>
</comment>
<evidence type="ECO:0000256" key="5">
    <source>
        <dbReference type="ARBA" id="ARBA00023163"/>
    </source>
</evidence>